<proteinExistence type="predicted"/>
<feature type="region of interest" description="Disordered" evidence="1">
    <location>
        <begin position="66"/>
        <end position="90"/>
    </location>
</feature>
<dbReference type="EMBL" id="VOOS01000005">
    <property type="protein sequence ID" value="TXB64318.1"/>
    <property type="molecule type" value="Genomic_DNA"/>
</dbReference>
<feature type="compositionally biased region" description="Low complexity" evidence="1">
    <location>
        <begin position="22"/>
        <end position="38"/>
    </location>
</feature>
<dbReference type="Proteomes" id="UP000321721">
    <property type="component" value="Unassembled WGS sequence"/>
</dbReference>
<dbReference type="RefSeq" id="WP_147101560.1">
    <property type="nucleotide sequence ID" value="NZ_VOOS01000005.1"/>
</dbReference>
<dbReference type="OrthoDB" id="924828at2"/>
<name>A0A5C6RPP6_9FLAO</name>
<keyword evidence="3" id="KW-1185">Reference proteome</keyword>
<protein>
    <submittedName>
        <fullName evidence="2">Uncharacterized protein</fullName>
    </submittedName>
</protein>
<gene>
    <name evidence="2" type="ORF">FRY74_11035</name>
</gene>
<accession>A0A5C6RPP6</accession>
<feature type="compositionally biased region" description="Polar residues" evidence="1">
    <location>
        <begin position="71"/>
        <end position="89"/>
    </location>
</feature>
<evidence type="ECO:0000256" key="1">
    <source>
        <dbReference type="SAM" id="MobiDB-lite"/>
    </source>
</evidence>
<evidence type="ECO:0000313" key="3">
    <source>
        <dbReference type="Proteomes" id="UP000321721"/>
    </source>
</evidence>
<dbReference type="PROSITE" id="PS51257">
    <property type="entry name" value="PROKAR_LIPOPROTEIN"/>
    <property type="match status" value="1"/>
</dbReference>
<reference evidence="2 3" key="1">
    <citation type="submission" date="2019-08" db="EMBL/GenBank/DDBJ databases">
        <title>Genome of Vicingus serpentipes NCIMB 15042.</title>
        <authorList>
            <person name="Bowman J.P."/>
        </authorList>
    </citation>
    <scope>NUCLEOTIDE SEQUENCE [LARGE SCALE GENOMIC DNA]</scope>
    <source>
        <strain evidence="2 3">NCIMB 15042</strain>
    </source>
</reference>
<evidence type="ECO:0000313" key="2">
    <source>
        <dbReference type="EMBL" id="TXB64318.1"/>
    </source>
</evidence>
<feature type="region of interest" description="Disordered" evidence="1">
    <location>
        <begin position="22"/>
        <end position="48"/>
    </location>
</feature>
<organism evidence="2 3">
    <name type="scientific">Vicingus serpentipes</name>
    <dbReference type="NCBI Taxonomy" id="1926625"/>
    <lineage>
        <taxon>Bacteria</taxon>
        <taxon>Pseudomonadati</taxon>
        <taxon>Bacteroidota</taxon>
        <taxon>Flavobacteriia</taxon>
        <taxon>Flavobacteriales</taxon>
        <taxon>Vicingaceae</taxon>
        <taxon>Vicingus</taxon>
    </lineage>
</organism>
<dbReference type="AlphaFoldDB" id="A0A5C6RPP6"/>
<sequence length="206" mass="22336">MNMNVRIVVFLVLIIFIGCSKDSSSPSPVATTPTTLPPTGGGNGGGTTATVNFSYERDGVLIEHTTEDGSYGQNHNEPTNKYIESSSSKDSIHNGLTVGFAKIEINVWNLQMDEITLNQEYAFADQVGSAPYAIISYYKNNVGGVTSSYITDSGSSGFVKITDINFTDKTFSGVYEGVLWEEPEYGTGYLIIENGSFTDVRFTNLN</sequence>
<comment type="caution">
    <text evidence="2">The sequence shown here is derived from an EMBL/GenBank/DDBJ whole genome shotgun (WGS) entry which is preliminary data.</text>
</comment>